<evidence type="ECO:0000313" key="1">
    <source>
        <dbReference type="EMBL" id="SJZ61135.1"/>
    </source>
</evidence>
<name>A0A1T4M2M3_9PORP</name>
<keyword evidence="2" id="KW-1185">Reference proteome</keyword>
<organism evidence="1 2">
    <name type="scientific">Porphyromonas circumdentaria</name>
    <dbReference type="NCBI Taxonomy" id="29524"/>
    <lineage>
        <taxon>Bacteria</taxon>
        <taxon>Pseudomonadati</taxon>
        <taxon>Bacteroidota</taxon>
        <taxon>Bacteroidia</taxon>
        <taxon>Bacteroidales</taxon>
        <taxon>Porphyromonadaceae</taxon>
        <taxon>Porphyromonas</taxon>
    </lineage>
</organism>
<reference evidence="2" key="1">
    <citation type="submission" date="2017-02" db="EMBL/GenBank/DDBJ databases">
        <authorList>
            <person name="Varghese N."/>
            <person name="Submissions S."/>
        </authorList>
    </citation>
    <scope>NUCLEOTIDE SEQUENCE [LARGE SCALE GENOMIC DNA]</scope>
    <source>
        <strain evidence="2">ATCC 51356</strain>
    </source>
</reference>
<dbReference type="AlphaFoldDB" id="A0A1T4M2M3"/>
<dbReference type="InterPro" id="IPR011050">
    <property type="entry name" value="Pectin_lyase_fold/virulence"/>
</dbReference>
<dbReference type="EMBL" id="FUXE01000005">
    <property type="protein sequence ID" value="SJZ61135.1"/>
    <property type="molecule type" value="Genomic_DNA"/>
</dbReference>
<accession>A0A1T4M2M3</accession>
<proteinExistence type="predicted"/>
<gene>
    <name evidence="1" type="ORF">SAMN02745171_00604</name>
</gene>
<dbReference type="OrthoDB" id="1014560at2"/>
<sequence>MKQINKMKNLSLRKMSVAIATLFIVMFAMPFMAKAQTEYNLKIAGVKVTSENCDDLSVIDGVRGTVKYDPSSNTLTLDNATIDVGNGKNCIFAEKKGTPLTIVVKGTCRLSSTTWAALNLWRNTTITGGGTLSLASADDSGIYLMKTPLTIDGCRVEAKGEYGIAGYNGENGEHLTIKNATVTAEGTEGSICDLASLTLEGCKITEPVGAAFNESRHAVCDADGNVIKSKIVIKPTEAVTEYIKIAGVQVTSENCDDLSVIDGVSGTVEYNPDTNTLTLEDARIEVGDDRNCIESRVENLTIVVEGTCRLSSTTWSALNLRRNTTITGGGTLSAASVESCGIYLIRLTIDGCRVEAQGAYGIAGEDGESGEHLTIKNATVTAEGTDGSICDLASLTLEGCKITEPAGAAFNKGAHAVCDANGNVIKSKIVIKPTEEVIEYDLEIAGVQVTSENCDDLSVIDGVSGTVEYDPSSKTLTLKDAMIEIEGICIESRVKNLTIVVKGTCSLSSHAASVFIYENTAITGGGTFSAASATYCGIYLFQAPLTIDGCRVEAKGKWGIAGVDGEEGEHLTIKNATVTAEGTDGSIRDLASLTLEGCKITEPAGAAFNEGAHAVCDANGNIITNKIVIKPGDPDAIERISLEEPAYRGIYNLLGIKLNIPFEQLPSGVYIVDGVKVFKK</sequence>
<dbReference type="Proteomes" id="UP000190121">
    <property type="component" value="Unassembled WGS sequence"/>
</dbReference>
<dbReference type="SUPFAM" id="SSF51126">
    <property type="entry name" value="Pectin lyase-like"/>
    <property type="match status" value="2"/>
</dbReference>
<evidence type="ECO:0000313" key="2">
    <source>
        <dbReference type="Proteomes" id="UP000190121"/>
    </source>
</evidence>
<protein>
    <submittedName>
        <fullName evidence="1">Uncharacterized protein</fullName>
    </submittedName>
</protein>
<dbReference type="RefSeq" id="WP_143742596.1">
    <property type="nucleotide sequence ID" value="NZ_FUXE01000005.1"/>
</dbReference>